<reference evidence="4" key="2">
    <citation type="submission" date="2019-06" db="EMBL/GenBank/DDBJ databases">
        <title>Co-occurence of chitin degradation, pigmentation and bioactivity in marine Pseudoalteromonas.</title>
        <authorList>
            <person name="Sonnenschein E.C."/>
            <person name="Bech P.K."/>
        </authorList>
    </citation>
    <scope>NUCLEOTIDE SEQUENCE [LARGE SCALE GENOMIC DNA]</scope>
    <source>
        <strain evidence="4">S3895</strain>
    </source>
</reference>
<evidence type="ECO:0000313" key="3">
    <source>
        <dbReference type="EMBL" id="TMO71245.1"/>
    </source>
</evidence>
<dbReference type="InterPro" id="IPR010982">
    <property type="entry name" value="Lambda_DNA-bd_dom_sf"/>
</dbReference>
<dbReference type="EMBL" id="PNBW01000111">
    <property type="protein sequence ID" value="TMO71245.1"/>
    <property type="molecule type" value="Genomic_DNA"/>
</dbReference>
<dbReference type="Pfam" id="PF01381">
    <property type="entry name" value="HTH_3"/>
    <property type="match status" value="1"/>
</dbReference>
<evidence type="ECO:0000259" key="2">
    <source>
        <dbReference type="PROSITE" id="PS50943"/>
    </source>
</evidence>
<organism evidence="3 4">
    <name type="scientific">Pseudoalteromonas aurantia</name>
    <dbReference type="NCBI Taxonomy" id="43654"/>
    <lineage>
        <taxon>Bacteria</taxon>
        <taxon>Pseudomonadati</taxon>
        <taxon>Pseudomonadota</taxon>
        <taxon>Gammaproteobacteria</taxon>
        <taxon>Alteromonadales</taxon>
        <taxon>Pseudoalteromonadaceae</taxon>
        <taxon>Pseudoalteromonas</taxon>
    </lineage>
</organism>
<accession>A0ABY2VTH2</accession>
<keyword evidence="1" id="KW-0472">Membrane</keyword>
<dbReference type="RefSeq" id="WP_138674744.1">
    <property type="nucleotide sequence ID" value="NZ_PNBW01000111.1"/>
</dbReference>
<sequence>MSISAEKLNKLRIQNGWSQERLAEISGLSLRTIQRLEKGETASLESQQAISKAFDIPPSELLEDTEVQIGEGGINWSGISGVLVITALVISMFELGGGVVAFIDKPSIILSVFIPLGMAAISLGGGKTLDIIKLMRFIFVLPKHEKGLHTHVSSLNWLIFYCYAAGLISTLIGVVAVLFYPVDFAYQGELANRHPTLFGMGIAFLTLVYSSILAELFIRPLKHQIERLIIHHSNYKKCQ</sequence>
<feature type="transmembrane region" description="Helical" evidence="1">
    <location>
        <begin position="197"/>
        <end position="218"/>
    </location>
</feature>
<dbReference type="PROSITE" id="PS50943">
    <property type="entry name" value="HTH_CROC1"/>
    <property type="match status" value="1"/>
</dbReference>
<proteinExistence type="predicted"/>
<dbReference type="SMART" id="SM00530">
    <property type="entry name" value="HTH_XRE"/>
    <property type="match status" value="1"/>
</dbReference>
<keyword evidence="1" id="KW-1133">Transmembrane helix</keyword>
<dbReference type="Gene3D" id="1.10.260.40">
    <property type="entry name" value="lambda repressor-like DNA-binding domains"/>
    <property type="match status" value="1"/>
</dbReference>
<reference evidence="3 4" key="1">
    <citation type="submission" date="2018-01" db="EMBL/GenBank/DDBJ databases">
        <authorList>
            <person name="Paulsen S."/>
            <person name="Gram L.K."/>
        </authorList>
    </citation>
    <scope>NUCLEOTIDE SEQUENCE [LARGE SCALE GENOMIC DNA]</scope>
    <source>
        <strain evidence="3 4">S3895</strain>
    </source>
</reference>
<keyword evidence="4" id="KW-1185">Reference proteome</keyword>
<protein>
    <recommendedName>
        <fullName evidence="2">HTH cro/C1-type domain-containing protein</fullName>
    </recommendedName>
</protein>
<dbReference type="Proteomes" id="UP000307164">
    <property type="component" value="Unassembled WGS sequence"/>
</dbReference>
<name>A0ABY2VTH2_9GAMM</name>
<dbReference type="CDD" id="cd00093">
    <property type="entry name" value="HTH_XRE"/>
    <property type="match status" value="1"/>
</dbReference>
<feature type="transmembrane region" description="Helical" evidence="1">
    <location>
        <begin position="158"/>
        <end position="182"/>
    </location>
</feature>
<feature type="domain" description="HTH cro/C1-type" evidence="2">
    <location>
        <begin position="8"/>
        <end position="61"/>
    </location>
</feature>
<comment type="caution">
    <text evidence="3">The sequence shown here is derived from an EMBL/GenBank/DDBJ whole genome shotgun (WGS) entry which is preliminary data.</text>
</comment>
<feature type="transmembrane region" description="Helical" evidence="1">
    <location>
        <begin position="108"/>
        <end position="126"/>
    </location>
</feature>
<evidence type="ECO:0000313" key="4">
    <source>
        <dbReference type="Proteomes" id="UP000307164"/>
    </source>
</evidence>
<keyword evidence="1" id="KW-0812">Transmembrane</keyword>
<feature type="transmembrane region" description="Helical" evidence="1">
    <location>
        <begin position="82"/>
        <end position="102"/>
    </location>
</feature>
<dbReference type="SUPFAM" id="SSF47413">
    <property type="entry name" value="lambda repressor-like DNA-binding domains"/>
    <property type="match status" value="1"/>
</dbReference>
<evidence type="ECO:0000256" key="1">
    <source>
        <dbReference type="SAM" id="Phobius"/>
    </source>
</evidence>
<gene>
    <name evidence="3" type="ORF">CWC20_18095</name>
</gene>
<dbReference type="InterPro" id="IPR001387">
    <property type="entry name" value="Cro/C1-type_HTH"/>
</dbReference>